<dbReference type="AlphaFoldDB" id="A0A381XK36"/>
<dbReference type="EMBL" id="UINC01015466">
    <property type="protein sequence ID" value="SVA65098.1"/>
    <property type="molecule type" value="Genomic_DNA"/>
</dbReference>
<feature type="domain" description="DUF1549" evidence="1">
    <location>
        <begin position="183"/>
        <end position="377"/>
    </location>
</feature>
<feature type="non-terminal residue" evidence="3">
    <location>
        <position position="377"/>
    </location>
</feature>
<name>A0A381XK36_9ZZZZ</name>
<dbReference type="Gene3D" id="1.10.760.10">
    <property type="entry name" value="Cytochrome c-like domain"/>
    <property type="match status" value="1"/>
</dbReference>
<dbReference type="SUPFAM" id="SSF46626">
    <property type="entry name" value="Cytochrome c"/>
    <property type="match status" value="1"/>
</dbReference>
<sequence length="377" mass="42070">MMTLVLKQFGSKTVLALGCLALGVGGSAAELSGAAKVEFFDNKILPILKAQCFKCHGAKQELKGEFRVTNRASLLKGGESGAAINLAKPEESLLLAMVSWKDEDHEMPPKKKLSDEQIALLTQWVKLGAPFNPASEIHGKELAHGDLPTNEINERTTSDWAFKAVKAIPAPEVADATWQKNGIDAFVYDRLQKAGLSPSTPAGKRVLIRRASYDLTGLPPSEEEVAVFLADSSPDAFEKVIDRLLASDRYGEKWGRHWLDLVRFAETNGYERDSRKDLIWKYRDYVIRAFNEDKPYDRFIIEQLAGDLLPDRDGDSITATGFYRLGVWDDEPADRELARYEYLDDILRTTGETFLGMTIGCARCHDHKIDPISAKDY</sequence>
<dbReference type="InterPro" id="IPR036909">
    <property type="entry name" value="Cyt_c-like_dom_sf"/>
</dbReference>
<dbReference type="GO" id="GO:0009055">
    <property type="term" value="F:electron transfer activity"/>
    <property type="evidence" value="ECO:0007669"/>
    <property type="project" value="InterPro"/>
</dbReference>
<proteinExistence type="predicted"/>
<evidence type="ECO:0000313" key="3">
    <source>
        <dbReference type="EMBL" id="SVA65098.1"/>
    </source>
</evidence>
<feature type="domain" description="Cytochrome C Planctomycete-type" evidence="2">
    <location>
        <begin position="52"/>
        <end position="110"/>
    </location>
</feature>
<evidence type="ECO:0000259" key="2">
    <source>
        <dbReference type="Pfam" id="PF07635"/>
    </source>
</evidence>
<dbReference type="Pfam" id="PF07583">
    <property type="entry name" value="PSCyt2"/>
    <property type="match status" value="1"/>
</dbReference>
<protein>
    <recommendedName>
        <fullName evidence="4">Cytochrome c domain-containing protein</fullName>
    </recommendedName>
</protein>
<organism evidence="3">
    <name type="scientific">marine metagenome</name>
    <dbReference type="NCBI Taxonomy" id="408172"/>
    <lineage>
        <taxon>unclassified sequences</taxon>
        <taxon>metagenomes</taxon>
        <taxon>ecological metagenomes</taxon>
    </lineage>
</organism>
<dbReference type="PANTHER" id="PTHR35889">
    <property type="entry name" value="CYCLOINULO-OLIGOSACCHARIDE FRUCTANOTRANSFERASE-RELATED"/>
    <property type="match status" value="1"/>
</dbReference>
<gene>
    <name evidence="3" type="ORF">METZ01_LOCUS117952</name>
</gene>
<dbReference type="PANTHER" id="PTHR35889:SF3">
    <property type="entry name" value="F-BOX DOMAIN-CONTAINING PROTEIN"/>
    <property type="match status" value="1"/>
</dbReference>
<evidence type="ECO:0008006" key="4">
    <source>
        <dbReference type="Google" id="ProtNLM"/>
    </source>
</evidence>
<evidence type="ECO:0000259" key="1">
    <source>
        <dbReference type="Pfam" id="PF07583"/>
    </source>
</evidence>
<dbReference type="InterPro" id="IPR011429">
    <property type="entry name" value="Cyt_c_Planctomycete-type"/>
</dbReference>
<reference evidence="3" key="1">
    <citation type="submission" date="2018-05" db="EMBL/GenBank/DDBJ databases">
        <authorList>
            <person name="Lanie J.A."/>
            <person name="Ng W.-L."/>
            <person name="Kazmierczak K.M."/>
            <person name="Andrzejewski T.M."/>
            <person name="Davidsen T.M."/>
            <person name="Wayne K.J."/>
            <person name="Tettelin H."/>
            <person name="Glass J.I."/>
            <person name="Rusch D."/>
            <person name="Podicherti R."/>
            <person name="Tsui H.-C.T."/>
            <person name="Winkler M.E."/>
        </authorList>
    </citation>
    <scope>NUCLEOTIDE SEQUENCE</scope>
</reference>
<dbReference type="InterPro" id="IPR011444">
    <property type="entry name" value="DUF1549"/>
</dbReference>
<dbReference type="Pfam" id="PF07635">
    <property type="entry name" value="PSCyt1"/>
    <property type="match status" value="1"/>
</dbReference>
<accession>A0A381XK36</accession>
<dbReference type="GO" id="GO:0020037">
    <property type="term" value="F:heme binding"/>
    <property type="evidence" value="ECO:0007669"/>
    <property type="project" value="InterPro"/>
</dbReference>